<sequence length="123" mass="14138">MIRGVRGAITIDENKEEDIISHTKWLLEEMIAKNNLQPEQVAHIWFTTTPDINAAFPAKATRFIEGWQYVPVMCAQEIPVPNALPKCIRIMLSAELNVRQEEVKHVYLRDATKLRPDLVKDES</sequence>
<dbReference type="NCBIfam" id="TIGR01796">
    <property type="entry name" value="CM_mono_aroH"/>
    <property type="match status" value="1"/>
</dbReference>
<dbReference type="EMBL" id="JBHSPF010000018">
    <property type="protein sequence ID" value="MFC5628315.1"/>
    <property type="molecule type" value="Genomic_DNA"/>
</dbReference>
<gene>
    <name evidence="3" type="primary">aroH</name>
    <name evidence="3" type="ORF">ACFPTR_05315</name>
</gene>
<keyword evidence="2" id="KW-0028">Amino-acid biosynthesis</keyword>
<dbReference type="RefSeq" id="WP_270897577.1">
    <property type="nucleotide sequence ID" value="NZ_JBHSPF010000018.1"/>
</dbReference>
<dbReference type="Proteomes" id="UP001596143">
    <property type="component" value="Unassembled WGS sequence"/>
</dbReference>
<organism evidence="3 4">
    <name type="scientific">Aliibacillus thermotolerans</name>
    <dbReference type="NCBI Taxonomy" id="1834418"/>
    <lineage>
        <taxon>Bacteria</taxon>
        <taxon>Bacillati</taxon>
        <taxon>Bacillota</taxon>
        <taxon>Bacilli</taxon>
        <taxon>Bacillales</taxon>
        <taxon>Bacillaceae</taxon>
        <taxon>Aliibacillus</taxon>
    </lineage>
</organism>
<dbReference type="PANTHER" id="PTHR21164">
    <property type="entry name" value="CHORISMATE MUTASE"/>
    <property type="match status" value="1"/>
</dbReference>
<keyword evidence="4" id="KW-1185">Reference proteome</keyword>
<dbReference type="Pfam" id="PF07736">
    <property type="entry name" value="CM_1"/>
    <property type="match status" value="1"/>
</dbReference>
<reference evidence="4" key="1">
    <citation type="journal article" date="2019" name="Int. J. Syst. Evol. Microbiol.">
        <title>The Global Catalogue of Microorganisms (GCM) 10K type strain sequencing project: providing services to taxonomists for standard genome sequencing and annotation.</title>
        <authorList>
            <consortium name="The Broad Institute Genomics Platform"/>
            <consortium name="The Broad Institute Genome Sequencing Center for Infectious Disease"/>
            <person name="Wu L."/>
            <person name="Ma J."/>
        </authorList>
    </citation>
    <scope>NUCLEOTIDE SEQUENCE [LARGE SCALE GENOMIC DNA]</scope>
    <source>
        <strain evidence="4">CGMCC 1.15790</strain>
    </source>
</reference>
<name>A0ABW0U7S1_9BACI</name>
<dbReference type="PIRSF" id="PIRSF005965">
    <property type="entry name" value="Chor_mut_AroH"/>
    <property type="match status" value="1"/>
</dbReference>
<dbReference type="GO" id="GO:0004106">
    <property type="term" value="F:chorismate mutase activity"/>
    <property type="evidence" value="ECO:0007669"/>
    <property type="project" value="UniProtKB-EC"/>
</dbReference>
<keyword evidence="2 3" id="KW-0413">Isomerase</keyword>
<evidence type="ECO:0000313" key="4">
    <source>
        <dbReference type="Proteomes" id="UP001596143"/>
    </source>
</evidence>
<dbReference type="InterPro" id="IPR008243">
    <property type="entry name" value="Chorismate_mutase_AroH"/>
</dbReference>
<accession>A0ABW0U7S1</accession>
<protein>
    <recommendedName>
        <fullName evidence="1 2">chorismate mutase</fullName>
        <ecNumber evidence="1 2">5.4.99.5</ecNumber>
    </recommendedName>
</protein>
<evidence type="ECO:0000256" key="1">
    <source>
        <dbReference type="NCBIfam" id="TIGR01796"/>
    </source>
</evidence>
<dbReference type="PANTHER" id="PTHR21164:SF0">
    <property type="entry name" value="CHORISMATE MUTASE AROH"/>
    <property type="match status" value="1"/>
</dbReference>
<dbReference type="Gene3D" id="3.30.1330.40">
    <property type="entry name" value="RutC-like"/>
    <property type="match status" value="1"/>
</dbReference>
<dbReference type="EC" id="5.4.99.5" evidence="1 2"/>
<dbReference type="CDD" id="cd02185">
    <property type="entry name" value="AroH"/>
    <property type="match status" value="1"/>
</dbReference>
<evidence type="ECO:0000313" key="3">
    <source>
        <dbReference type="EMBL" id="MFC5628315.1"/>
    </source>
</evidence>
<comment type="caution">
    <text evidence="3">The sequence shown here is derived from an EMBL/GenBank/DDBJ whole genome shotgun (WGS) entry which is preliminary data.</text>
</comment>
<proteinExistence type="predicted"/>
<dbReference type="SUPFAM" id="SSF55298">
    <property type="entry name" value="YjgF-like"/>
    <property type="match status" value="1"/>
</dbReference>
<comment type="catalytic activity">
    <reaction evidence="2">
        <text>chorismate = prephenate</text>
        <dbReference type="Rhea" id="RHEA:13897"/>
        <dbReference type="ChEBI" id="CHEBI:29748"/>
        <dbReference type="ChEBI" id="CHEBI:29934"/>
        <dbReference type="EC" id="5.4.99.5"/>
    </reaction>
</comment>
<keyword evidence="2" id="KW-0057">Aromatic amino acid biosynthesis</keyword>
<evidence type="ECO:0000256" key="2">
    <source>
        <dbReference type="PROSITE-ProRule" id="PRU00514"/>
    </source>
</evidence>
<dbReference type="PROSITE" id="PS51167">
    <property type="entry name" value="CHORISMATE_MUT_1"/>
    <property type="match status" value="1"/>
</dbReference>
<dbReference type="InterPro" id="IPR035959">
    <property type="entry name" value="RutC-like_sf"/>
</dbReference>